<keyword evidence="2" id="KW-0238">DNA-binding</keyword>
<dbReference type="Gene3D" id="1.10.10.10">
    <property type="entry name" value="Winged helix-like DNA-binding domain superfamily/Winged helix DNA-binding domain"/>
    <property type="match status" value="1"/>
</dbReference>
<keyword evidence="1" id="KW-0805">Transcription regulation</keyword>
<dbReference type="Proteomes" id="UP001210231">
    <property type="component" value="Unassembled WGS sequence"/>
</dbReference>
<evidence type="ECO:0000256" key="1">
    <source>
        <dbReference type="ARBA" id="ARBA00023015"/>
    </source>
</evidence>
<protein>
    <submittedName>
        <fullName evidence="5">LuxR C-terminal-related transcriptional regulator</fullName>
    </submittedName>
</protein>
<reference evidence="5 6" key="1">
    <citation type="submission" date="2022-12" db="EMBL/GenBank/DDBJ databases">
        <title>Chitinophagaceae gen. sp. nov., a new member of the family Chitinophagaceae, isolated from soil in a chemical factory.</title>
        <authorList>
            <person name="Ke Z."/>
        </authorList>
    </citation>
    <scope>NUCLEOTIDE SEQUENCE [LARGE SCALE GENOMIC DNA]</scope>
    <source>
        <strain evidence="5 6">LY-5</strain>
    </source>
</reference>
<evidence type="ECO:0000313" key="6">
    <source>
        <dbReference type="Proteomes" id="UP001210231"/>
    </source>
</evidence>
<keyword evidence="3" id="KW-0804">Transcription</keyword>
<evidence type="ECO:0000256" key="3">
    <source>
        <dbReference type="ARBA" id="ARBA00023163"/>
    </source>
</evidence>
<dbReference type="RefSeq" id="WP_407032373.1">
    <property type="nucleotide sequence ID" value="NZ_JAQGEF010000021.1"/>
</dbReference>
<dbReference type="PROSITE" id="PS00622">
    <property type="entry name" value="HTH_LUXR_1"/>
    <property type="match status" value="1"/>
</dbReference>
<dbReference type="Pfam" id="PF00196">
    <property type="entry name" value="GerE"/>
    <property type="match status" value="1"/>
</dbReference>
<dbReference type="InterPro" id="IPR016032">
    <property type="entry name" value="Sig_transdc_resp-reg_C-effctor"/>
</dbReference>
<name>A0ABT4UMH1_9BACT</name>
<dbReference type="PANTHER" id="PTHR44688">
    <property type="entry name" value="DNA-BINDING TRANSCRIPTIONAL ACTIVATOR DEVR_DOSR"/>
    <property type="match status" value="1"/>
</dbReference>
<evidence type="ECO:0000313" key="5">
    <source>
        <dbReference type="EMBL" id="MDA3616044.1"/>
    </source>
</evidence>
<dbReference type="PROSITE" id="PS50043">
    <property type="entry name" value="HTH_LUXR_2"/>
    <property type="match status" value="1"/>
</dbReference>
<keyword evidence="6" id="KW-1185">Reference proteome</keyword>
<gene>
    <name evidence="5" type="ORF">O3P16_14610</name>
</gene>
<dbReference type="InterPro" id="IPR036388">
    <property type="entry name" value="WH-like_DNA-bd_sf"/>
</dbReference>
<dbReference type="PRINTS" id="PR00038">
    <property type="entry name" value="HTHLUXR"/>
</dbReference>
<accession>A0ABT4UMH1</accession>
<dbReference type="SMART" id="SM00421">
    <property type="entry name" value="HTH_LUXR"/>
    <property type="match status" value="1"/>
</dbReference>
<sequence length="256" mass="29601">MKEEFHPLKAIWDRYNNSLNVDLPSLQRQDLAKLLAEIFAVGEYYYYLLNLKDSTIHHFDDKILQIHGLPKLPGSVHEIFHLIHPDDINFVIEAEQRTIDKILEIGKEHILNLKSNYCFRMQTASGKYELFHHQAIHTRMSNNGEIVEAINIHTNIQHLTSKNNYSVLISGIGARNDFHFVQTSFKPQLPNATETLTKREKEVLTLIAKGLSSTEIANQLRLSNHTIIRHRKNIIKKTNAKNSAELIKKCSEWGYI</sequence>
<proteinExistence type="predicted"/>
<dbReference type="Gene3D" id="3.30.450.20">
    <property type="entry name" value="PAS domain"/>
    <property type="match status" value="1"/>
</dbReference>
<comment type="caution">
    <text evidence="5">The sequence shown here is derived from an EMBL/GenBank/DDBJ whole genome shotgun (WGS) entry which is preliminary data.</text>
</comment>
<dbReference type="CDD" id="cd06170">
    <property type="entry name" value="LuxR_C_like"/>
    <property type="match status" value="1"/>
</dbReference>
<feature type="domain" description="HTH luxR-type" evidence="4">
    <location>
        <begin position="189"/>
        <end position="254"/>
    </location>
</feature>
<evidence type="ECO:0000256" key="2">
    <source>
        <dbReference type="ARBA" id="ARBA00023125"/>
    </source>
</evidence>
<organism evidence="5 6">
    <name type="scientific">Polluticaenibacter yanchengensis</name>
    <dbReference type="NCBI Taxonomy" id="3014562"/>
    <lineage>
        <taxon>Bacteria</taxon>
        <taxon>Pseudomonadati</taxon>
        <taxon>Bacteroidota</taxon>
        <taxon>Chitinophagia</taxon>
        <taxon>Chitinophagales</taxon>
        <taxon>Chitinophagaceae</taxon>
        <taxon>Polluticaenibacter</taxon>
    </lineage>
</organism>
<dbReference type="PANTHER" id="PTHR44688:SF16">
    <property type="entry name" value="DNA-BINDING TRANSCRIPTIONAL ACTIVATOR DEVR_DOSR"/>
    <property type="match status" value="1"/>
</dbReference>
<dbReference type="EMBL" id="JAQGEF010000021">
    <property type="protein sequence ID" value="MDA3616044.1"/>
    <property type="molecule type" value="Genomic_DNA"/>
</dbReference>
<dbReference type="InterPro" id="IPR000792">
    <property type="entry name" value="Tscrpt_reg_LuxR_C"/>
</dbReference>
<evidence type="ECO:0000259" key="4">
    <source>
        <dbReference type="PROSITE" id="PS50043"/>
    </source>
</evidence>
<dbReference type="SUPFAM" id="SSF46894">
    <property type="entry name" value="C-terminal effector domain of the bipartite response regulators"/>
    <property type="match status" value="1"/>
</dbReference>